<organism evidence="12 13">
    <name type="scientific">Pacificibacter marinus</name>
    <dbReference type="NCBI Taxonomy" id="658057"/>
    <lineage>
        <taxon>Bacteria</taxon>
        <taxon>Pseudomonadati</taxon>
        <taxon>Pseudomonadota</taxon>
        <taxon>Alphaproteobacteria</taxon>
        <taxon>Rhodobacterales</taxon>
        <taxon>Roseobacteraceae</taxon>
        <taxon>Pacificibacter</taxon>
    </lineage>
</organism>
<dbReference type="STRING" id="658057.SAMN04488032_10426"/>
<dbReference type="InterPro" id="IPR036928">
    <property type="entry name" value="AS_sf"/>
</dbReference>
<evidence type="ECO:0000256" key="10">
    <source>
        <dbReference type="HAMAP-Rule" id="MF_00120"/>
    </source>
</evidence>
<dbReference type="PROSITE" id="PS00571">
    <property type="entry name" value="AMIDASES"/>
    <property type="match status" value="1"/>
</dbReference>
<dbReference type="GO" id="GO:0016740">
    <property type="term" value="F:transferase activity"/>
    <property type="evidence" value="ECO:0007669"/>
    <property type="project" value="UniProtKB-KW"/>
</dbReference>
<feature type="domain" description="Amidase" evidence="11">
    <location>
        <begin position="25"/>
        <end position="473"/>
    </location>
</feature>
<dbReference type="Pfam" id="PF01425">
    <property type="entry name" value="Amidase"/>
    <property type="match status" value="1"/>
</dbReference>
<evidence type="ECO:0000256" key="9">
    <source>
        <dbReference type="ARBA" id="ARBA00047407"/>
    </source>
</evidence>
<evidence type="ECO:0000256" key="7">
    <source>
        <dbReference type="ARBA" id="ARBA00022840"/>
    </source>
</evidence>
<comment type="function">
    <text evidence="10">Allows the formation of correctly charged Gln-tRNA(Gln) through the transamidation of misacylated Glu-tRNA(Gln) in organisms which lack glutaminyl-tRNA synthetase. The reaction takes place in the presence of glutamine and ATP through an activated gamma-phospho-Glu-tRNA(Gln).</text>
</comment>
<dbReference type="HAMAP" id="MF_00120">
    <property type="entry name" value="GatA"/>
    <property type="match status" value="1"/>
</dbReference>
<keyword evidence="12" id="KW-0808">Transferase</keyword>
<dbReference type="EMBL" id="FWFW01000005">
    <property type="protein sequence ID" value="SLN42741.1"/>
    <property type="molecule type" value="Genomic_DNA"/>
</dbReference>
<dbReference type="InterPro" id="IPR020556">
    <property type="entry name" value="Amidase_CS"/>
</dbReference>
<keyword evidence="13" id="KW-1185">Reference proteome</keyword>
<keyword evidence="7 10" id="KW-0067">ATP-binding</keyword>
<dbReference type="NCBIfam" id="TIGR00132">
    <property type="entry name" value="gatA"/>
    <property type="match status" value="1"/>
</dbReference>
<name>A0A1Y5SKU8_9RHOB</name>
<evidence type="ECO:0000256" key="2">
    <source>
        <dbReference type="ARBA" id="ARBA00011123"/>
    </source>
</evidence>
<evidence type="ECO:0000256" key="5">
    <source>
        <dbReference type="ARBA" id="ARBA00022598"/>
    </source>
</evidence>
<dbReference type="EC" id="6.3.5.7" evidence="3 10"/>
<proteinExistence type="inferred from homology"/>
<comment type="catalytic activity">
    <reaction evidence="9 10">
        <text>L-glutamyl-tRNA(Gln) + L-glutamine + ATP + H2O = L-glutaminyl-tRNA(Gln) + L-glutamate + ADP + phosphate + H(+)</text>
        <dbReference type="Rhea" id="RHEA:17521"/>
        <dbReference type="Rhea" id="RHEA-COMP:9681"/>
        <dbReference type="Rhea" id="RHEA-COMP:9684"/>
        <dbReference type="ChEBI" id="CHEBI:15377"/>
        <dbReference type="ChEBI" id="CHEBI:15378"/>
        <dbReference type="ChEBI" id="CHEBI:29985"/>
        <dbReference type="ChEBI" id="CHEBI:30616"/>
        <dbReference type="ChEBI" id="CHEBI:43474"/>
        <dbReference type="ChEBI" id="CHEBI:58359"/>
        <dbReference type="ChEBI" id="CHEBI:78520"/>
        <dbReference type="ChEBI" id="CHEBI:78521"/>
        <dbReference type="ChEBI" id="CHEBI:456216"/>
        <dbReference type="EC" id="6.3.5.7"/>
    </reaction>
</comment>
<feature type="active site" description="Charge relay system" evidence="10">
    <location>
        <position position="78"/>
    </location>
</feature>
<evidence type="ECO:0000256" key="1">
    <source>
        <dbReference type="ARBA" id="ARBA00008069"/>
    </source>
</evidence>
<dbReference type="InterPro" id="IPR000120">
    <property type="entry name" value="Amidase"/>
</dbReference>
<dbReference type="SUPFAM" id="SSF75304">
    <property type="entry name" value="Amidase signature (AS) enzymes"/>
    <property type="match status" value="1"/>
</dbReference>
<dbReference type="PANTHER" id="PTHR11895:SF151">
    <property type="entry name" value="GLUTAMYL-TRNA(GLN) AMIDOTRANSFERASE SUBUNIT A"/>
    <property type="match status" value="1"/>
</dbReference>
<evidence type="ECO:0000256" key="4">
    <source>
        <dbReference type="ARBA" id="ARBA00014428"/>
    </source>
</evidence>
<dbReference type="GO" id="GO:0006412">
    <property type="term" value="P:translation"/>
    <property type="evidence" value="ECO:0007669"/>
    <property type="project" value="UniProtKB-UniRule"/>
</dbReference>
<protein>
    <recommendedName>
        <fullName evidence="4 10">Glutamyl-tRNA(Gln) amidotransferase subunit A</fullName>
        <shortName evidence="10">Glu-ADT subunit A</shortName>
        <ecNumber evidence="3 10">6.3.5.7</ecNumber>
    </recommendedName>
</protein>
<dbReference type="PANTHER" id="PTHR11895">
    <property type="entry name" value="TRANSAMIDASE"/>
    <property type="match status" value="1"/>
</dbReference>
<evidence type="ECO:0000313" key="13">
    <source>
        <dbReference type="Proteomes" id="UP000193307"/>
    </source>
</evidence>
<dbReference type="Proteomes" id="UP000193307">
    <property type="component" value="Unassembled WGS sequence"/>
</dbReference>
<keyword evidence="6 10" id="KW-0547">Nucleotide-binding</keyword>
<dbReference type="InterPro" id="IPR023631">
    <property type="entry name" value="Amidase_dom"/>
</dbReference>
<dbReference type="AlphaFoldDB" id="A0A1Y5SKU8"/>
<dbReference type="OrthoDB" id="9811471at2"/>
<dbReference type="GO" id="GO:0005524">
    <property type="term" value="F:ATP binding"/>
    <property type="evidence" value="ECO:0007669"/>
    <property type="project" value="UniProtKB-KW"/>
</dbReference>
<dbReference type="InterPro" id="IPR004412">
    <property type="entry name" value="GatA"/>
</dbReference>
<sequence length="493" mass="52024">MTDLNTLTLAAARDGLRKGDFTSSDLTEACLTSISGAGKLNAFVHDTSEQAREQAKAADARIAAGDAPNMCGLPIGVKDVFATKGQPTQAASYILDGFKPEYESTITSKLFGAGAVMLGKLNMDEFAMGSSNENSVYGPAINPWKVDDRDLTPGGSSGGSAAAVAADLCLAATGTDTGGSIRQPAAFTGTVGIKPTYGRCSRWGVVAYASSLDQAGPMTKTVRDAAIMLEAMAGHDAKDSTSADLAVPDFEAMITGDIKGKKIGIPKEYRIDGIPDEIAKLWDDGAAMLRDAGAEVVDVTLPHTQYALPAYYVIAPAEASSNLARYDGVRYGHRAKIGAGDGIDDMYEKTRAEGFGREVQRRIMIGTYVLSAGFYDAYYNRARKVRTLIKRDFEQVFATGVDAILAPTTPSAAFGIGEVTGKDPVEMYLNDVFTVTLNLAGLPGISVPTGLSSTGLPLGLQLIGRPWEEGDLLNIAHSLEQSAGFVSKPGKWW</sequence>
<accession>A0A1Y5SKU8</accession>
<keyword evidence="5 10" id="KW-0436">Ligase</keyword>
<feature type="active site" description="Acyl-ester intermediate" evidence="10">
    <location>
        <position position="180"/>
    </location>
</feature>
<dbReference type="RefSeq" id="WP_085849175.1">
    <property type="nucleotide sequence ID" value="NZ_FNZV01000004.1"/>
</dbReference>
<comment type="similarity">
    <text evidence="1 10">Belongs to the amidase family. GatA subfamily.</text>
</comment>
<feature type="active site" description="Charge relay system" evidence="10">
    <location>
        <position position="156"/>
    </location>
</feature>
<evidence type="ECO:0000259" key="11">
    <source>
        <dbReference type="Pfam" id="PF01425"/>
    </source>
</evidence>
<dbReference type="Gene3D" id="3.90.1300.10">
    <property type="entry name" value="Amidase signature (AS) domain"/>
    <property type="match status" value="1"/>
</dbReference>
<reference evidence="12 13" key="1">
    <citation type="submission" date="2017-03" db="EMBL/GenBank/DDBJ databases">
        <authorList>
            <person name="Afonso C.L."/>
            <person name="Miller P.J."/>
            <person name="Scott M.A."/>
            <person name="Spackman E."/>
            <person name="Goraichik I."/>
            <person name="Dimitrov K.M."/>
            <person name="Suarez D.L."/>
            <person name="Swayne D.E."/>
        </authorList>
    </citation>
    <scope>NUCLEOTIDE SEQUENCE [LARGE SCALE GENOMIC DNA]</scope>
    <source>
        <strain evidence="12 13">CECT 7971</strain>
    </source>
</reference>
<evidence type="ECO:0000256" key="6">
    <source>
        <dbReference type="ARBA" id="ARBA00022741"/>
    </source>
</evidence>
<comment type="subunit">
    <text evidence="2 10">Heterotrimer of A, B and C subunits.</text>
</comment>
<dbReference type="GO" id="GO:0050567">
    <property type="term" value="F:glutaminyl-tRNA synthase (glutamine-hydrolyzing) activity"/>
    <property type="evidence" value="ECO:0007669"/>
    <property type="project" value="UniProtKB-UniRule"/>
</dbReference>
<gene>
    <name evidence="12" type="primary">gatA_2</name>
    <name evidence="10" type="synonym">gatA</name>
    <name evidence="12" type="ORF">PAM7971_02051</name>
</gene>
<evidence type="ECO:0000313" key="12">
    <source>
        <dbReference type="EMBL" id="SLN42741.1"/>
    </source>
</evidence>
<keyword evidence="8 10" id="KW-0648">Protein biosynthesis</keyword>
<evidence type="ECO:0000256" key="8">
    <source>
        <dbReference type="ARBA" id="ARBA00022917"/>
    </source>
</evidence>
<dbReference type="GO" id="GO:0030956">
    <property type="term" value="C:glutamyl-tRNA(Gln) amidotransferase complex"/>
    <property type="evidence" value="ECO:0007669"/>
    <property type="project" value="InterPro"/>
</dbReference>
<evidence type="ECO:0000256" key="3">
    <source>
        <dbReference type="ARBA" id="ARBA00012739"/>
    </source>
</evidence>